<dbReference type="EMBL" id="JAAIYP010000037">
    <property type="protein sequence ID" value="NFV80584.1"/>
    <property type="molecule type" value="Genomic_DNA"/>
</dbReference>
<evidence type="ECO:0000256" key="3">
    <source>
        <dbReference type="ARBA" id="ARBA00022750"/>
    </source>
</evidence>
<dbReference type="InterPro" id="IPR023430">
    <property type="entry name" value="Pept_HybD-like_dom_sf"/>
</dbReference>
<comment type="similarity">
    <text evidence="1">Belongs to the peptidase A31 family.</text>
</comment>
<protein>
    <submittedName>
        <fullName evidence="5">Hydrogenase maturation protease</fullName>
    </submittedName>
</protein>
<name>A0A7C9QU32_9PROT</name>
<dbReference type="GO" id="GO:0004190">
    <property type="term" value="F:aspartic-type endopeptidase activity"/>
    <property type="evidence" value="ECO:0007669"/>
    <property type="project" value="UniProtKB-KW"/>
</dbReference>
<evidence type="ECO:0000256" key="2">
    <source>
        <dbReference type="ARBA" id="ARBA00022670"/>
    </source>
</evidence>
<gene>
    <name evidence="5" type="ORF">G4223_10735</name>
</gene>
<organism evidence="5 6">
    <name type="scientific">Magnetospirillum aberrantis SpK</name>
    <dbReference type="NCBI Taxonomy" id="908842"/>
    <lineage>
        <taxon>Bacteria</taxon>
        <taxon>Pseudomonadati</taxon>
        <taxon>Pseudomonadota</taxon>
        <taxon>Alphaproteobacteria</taxon>
        <taxon>Rhodospirillales</taxon>
        <taxon>Rhodospirillaceae</taxon>
        <taxon>Magnetospirillum</taxon>
    </lineage>
</organism>
<reference evidence="5 6" key="1">
    <citation type="submission" date="2020-02" db="EMBL/GenBank/DDBJ databases">
        <authorList>
            <person name="Dziuba M."/>
            <person name="Kuznetsov B."/>
            <person name="Mardanov A."/>
            <person name="Ravin N."/>
            <person name="Grouzdev D."/>
        </authorList>
    </citation>
    <scope>NUCLEOTIDE SEQUENCE [LARGE SCALE GENOMIC DNA]</scope>
    <source>
        <strain evidence="5 6">SpK</strain>
    </source>
</reference>
<keyword evidence="4" id="KW-0378">Hydrolase</keyword>
<sequence>MTVLVLGVGHPFRGDDGLGPVVAERVAALARPDVTALAHHGEGTSLMECWQGIDAVVVVDATRSGAPPGTVRCWDAGAEKLPAGLFPKSSHVFGLAEAVEMARLLGRLPPRLTVIGVEGKDFAAGTGLSPEVSAAVDRVVEMACLIPTGQ</sequence>
<dbReference type="CDD" id="cd00518">
    <property type="entry name" value="H2MP"/>
    <property type="match status" value="1"/>
</dbReference>
<dbReference type="PANTHER" id="PTHR30302">
    <property type="entry name" value="HYDROGENASE 1 MATURATION PROTEASE"/>
    <property type="match status" value="1"/>
</dbReference>
<proteinExistence type="inferred from homology"/>
<evidence type="ECO:0000313" key="5">
    <source>
        <dbReference type="EMBL" id="NFV80584.1"/>
    </source>
</evidence>
<dbReference type="AlphaFoldDB" id="A0A7C9QU32"/>
<dbReference type="PANTHER" id="PTHR30302:SF1">
    <property type="entry name" value="HYDROGENASE 2 MATURATION PROTEASE"/>
    <property type="match status" value="1"/>
</dbReference>
<evidence type="ECO:0000256" key="4">
    <source>
        <dbReference type="ARBA" id="ARBA00022801"/>
    </source>
</evidence>
<dbReference type="Gene3D" id="3.40.50.1450">
    <property type="entry name" value="HybD-like"/>
    <property type="match status" value="1"/>
</dbReference>
<dbReference type="RefSeq" id="WP_163679073.1">
    <property type="nucleotide sequence ID" value="NZ_JAAIYP010000037.1"/>
</dbReference>
<keyword evidence="2 5" id="KW-0645">Protease</keyword>
<evidence type="ECO:0000256" key="1">
    <source>
        <dbReference type="ARBA" id="ARBA00006814"/>
    </source>
</evidence>
<keyword evidence="6" id="KW-1185">Reference proteome</keyword>
<dbReference type="NCBIfam" id="TIGR00072">
    <property type="entry name" value="hydrog_prot"/>
    <property type="match status" value="1"/>
</dbReference>
<dbReference type="Pfam" id="PF01750">
    <property type="entry name" value="HycI"/>
    <property type="match status" value="1"/>
</dbReference>
<evidence type="ECO:0000313" key="6">
    <source>
        <dbReference type="Proteomes" id="UP000480684"/>
    </source>
</evidence>
<comment type="caution">
    <text evidence="5">The sequence shown here is derived from an EMBL/GenBank/DDBJ whole genome shotgun (WGS) entry which is preliminary data.</text>
</comment>
<dbReference type="InterPro" id="IPR000671">
    <property type="entry name" value="Peptidase_A31"/>
</dbReference>
<dbReference type="Proteomes" id="UP000480684">
    <property type="component" value="Unassembled WGS sequence"/>
</dbReference>
<dbReference type="SUPFAM" id="SSF53163">
    <property type="entry name" value="HybD-like"/>
    <property type="match status" value="1"/>
</dbReference>
<dbReference type="PRINTS" id="PR00446">
    <property type="entry name" value="HYDRGNUPTAKE"/>
</dbReference>
<accession>A0A7C9QU32</accession>
<keyword evidence="3" id="KW-0064">Aspartyl protease</keyword>
<dbReference type="GO" id="GO:0016485">
    <property type="term" value="P:protein processing"/>
    <property type="evidence" value="ECO:0007669"/>
    <property type="project" value="TreeGrafter"/>
</dbReference>
<dbReference type="GO" id="GO:0008047">
    <property type="term" value="F:enzyme activator activity"/>
    <property type="evidence" value="ECO:0007669"/>
    <property type="project" value="InterPro"/>
</dbReference>